<name>A0AAE1DSQ9_9GAST</name>
<evidence type="ECO:0000313" key="2">
    <source>
        <dbReference type="EMBL" id="KAK3781352.1"/>
    </source>
</evidence>
<evidence type="ECO:0000313" key="3">
    <source>
        <dbReference type="Proteomes" id="UP001283361"/>
    </source>
</evidence>
<gene>
    <name evidence="2" type="ORF">RRG08_018978</name>
</gene>
<accession>A0AAE1DSQ9</accession>
<dbReference type="Proteomes" id="UP001283361">
    <property type="component" value="Unassembled WGS sequence"/>
</dbReference>
<dbReference type="EMBL" id="JAWDGP010002624">
    <property type="protein sequence ID" value="KAK3781352.1"/>
    <property type="molecule type" value="Genomic_DNA"/>
</dbReference>
<protein>
    <submittedName>
        <fullName evidence="2">Uncharacterized protein</fullName>
    </submittedName>
</protein>
<feature type="region of interest" description="Disordered" evidence="1">
    <location>
        <begin position="1"/>
        <end position="24"/>
    </location>
</feature>
<organism evidence="2 3">
    <name type="scientific">Elysia crispata</name>
    <name type="common">lettuce slug</name>
    <dbReference type="NCBI Taxonomy" id="231223"/>
    <lineage>
        <taxon>Eukaryota</taxon>
        <taxon>Metazoa</taxon>
        <taxon>Spiralia</taxon>
        <taxon>Lophotrochozoa</taxon>
        <taxon>Mollusca</taxon>
        <taxon>Gastropoda</taxon>
        <taxon>Heterobranchia</taxon>
        <taxon>Euthyneura</taxon>
        <taxon>Panpulmonata</taxon>
        <taxon>Sacoglossa</taxon>
        <taxon>Placobranchoidea</taxon>
        <taxon>Plakobranchidae</taxon>
        <taxon>Elysia</taxon>
    </lineage>
</organism>
<reference evidence="2" key="1">
    <citation type="journal article" date="2023" name="G3 (Bethesda)">
        <title>A reference genome for the long-term kleptoplast-retaining sea slug Elysia crispata morphotype clarki.</title>
        <authorList>
            <person name="Eastman K.E."/>
            <person name="Pendleton A.L."/>
            <person name="Shaikh M.A."/>
            <person name="Suttiyut T."/>
            <person name="Ogas R."/>
            <person name="Tomko P."/>
            <person name="Gavelis G."/>
            <person name="Widhalm J.R."/>
            <person name="Wisecaver J.H."/>
        </authorList>
    </citation>
    <scope>NUCLEOTIDE SEQUENCE</scope>
    <source>
        <strain evidence="2">ECLA1</strain>
    </source>
</reference>
<keyword evidence="3" id="KW-1185">Reference proteome</keyword>
<dbReference type="AlphaFoldDB" id="A0AAE1DSQ9"/>
<comment type="caution">
    <text evidence="2">The sequence shown here is derived from an EMBL/GenBank/DDBJ whole genome shotgun (WGS) entry which is preliminary data.</text>
</comment>
<evidence type="ECO:0000256" key="1">
    <source>
        <dbReference type="SAM" id="MobiDB-lite"/>
    </source>
</evidence>
<proteinExistence type="predicted"/>
<sequence length="90" mass="10253">MRVLKRRYIRSSSKGRPEPLPNDLSQRFRDAMVAEYQNMVGLQGRLERWTSPSDARGEQVPSKHSTQVLGRFPLRASGQAWTRSLAGARL</sequence>